<keyword evidence="1" id="KW-0282">Flagellum</keyword>
<keyword evidence="2" id="KW-1185">Reference proteome</keyword>
<gene>
    <name evidence="1" type="ORF">ABDJ85_07340</name>
</gene>
<protein>
    <submittedName>
        <fullName evidence="1">Flagellar biosynthesis protein</fullName>
    </submittedName>
</protein>
<organism evidence="1 2">
    <name type="scientific">Roseateles paludis</name>
    <dbReference type="NCBI Taxonomy" id="3145238"/>
    <lineage>
        <taxon>Bacteria</taxon>
        <taxon>Pseudomonadati</taxon>
        <taxon>Pseudomonadota</taxon>
        <taxon>Betaproteobacteria</taxon>
        <taxon>Burkholderiales</taxon>
        <taxon>Sphaerotilaceae</taxon>
        <taxon>Roseateles</taxon>
    </lineage>
</organism>
<keyword evidence="1" id="KW-0966">Cell projection</keyword>
<sequence length="261" mass="28223">MSNRLDDQAQGLRRLFATPRARWVPVVSNPEVASSTALLELLCRAYADLGLQTLLVDAGERVETTSELAAVDMSKCIERLSGRVSYLAARGLPMRYLNHHGSAAGFLDAVIEAAPQVDVILLHAAAPEMARMLTQRQLRPLLLADTDPRSVTSAYASLKWLAQRTGLLVYSVLMSCPPQLRLATRIAQQLSQCADTYLGAAVADAVCWDTRASRAPLSAEVLQLARELLLASPPGERPSPALLADAQPLRPLQAHASVFAH</sequence>
<dbReference type="Proteomes" id="UP001495147">
    <property type="component" value="Unassembled WGS sequence"/>
</dbReference>
<reference evidence="1 2" key="1">
    <citation type="submission" date="2024-05" db="EMBL/GenBank/DDBJ databases">
        <title>Roseateles sp. DJS-2-20 16S ribosomal RNA gene Genome sequencing and assembly.</title>
        <authorList>
            <person name="Woo H."/>
        </authorList>
    </citation>
    <scope>NUCLEOTIDE SEQUENCE [LARGE SCALE GENOMIC DNA]</scope>
    <source>
        <strain evidence="1 2">DJS-2-20</strain>
    </source>
</reference>
<keyword evidence="1" id="KW-0969">Cilium</keyword>
<proteinExistence type="predicted"/>
<evidence type="ECO:0000313" key="1">
    <source>
        <dbReference type="EMBL" id="MEO3691278.1"/>
    </source>
</evidence>
<name>A0ABV0G0M1_9BURK</name>
<dbReference type="EMBL" id="JBDPZD010000002">
    <property type="protein sequence ID" value="MEO3691278.1"/>
    <property type="molecule type" value="Genomic_DNA"/>
</dbReference>
<comment type="caution">
    <text evidence="1">The sequence shown here is derived from an EMBL/GenBank/DDBJ whole genome shotgun (WGS) entry which is preliminary data.</text>
</comment>
<evidence type="ECO:0000313" key="2">
    <source>
        <dbReference type="Proteomes" id="UP001495147"/>
    </source>
</evidence>
<dbReference type="RefSeq" id="WP_347704119.1">
    <property type="nucleotide sequence ID" value="NZ_JBDPZD010000002.1"/>
</dbReference>
<accession>A0ABV0G0M1</accession>